<organism evidence="5 6">
    <name type="scientific">Shivajiella indica</name>
    <dbReference type="NCBI Taxonomy" id="872115"/>
    <lineage>
        <taxon>Bacteria</taxon>
        <taxon>Pseudomonadati</taxon>
        <taxon>Bacteroidota</taxon>
        <taxon>Cytophagia</taxon>
        <taxon>Cytophagales</taxon>
        <taxon>Cyclobacteriaceae</taxon>
        <taxon>Shivajiella</taxon>
    </lineage>
</organism>
<dbReference type="Proteomes" id="UP001597414">
    <property type="component" value="Unassembled WGS sequence"/>
</dbReference>
<dbReference type="Pfam" id="PF25954">
    <property type="entry name" value="Beta-barrel_RND_2"/>
    <property type="match status" value="1"/>
</dbReference>
<feature type="domain" description="CusB-like beta-barrel" evidence="4">
    <location>
        <begin position="233"/>
        <end position="303"/>
    </location>
</feature>
<comment type="caution">
    <text evidence="5">The sequence shown here is derived from an EMBL/GenBank/DDBJ whole genome shotgun (WGS) entry which is preliminary data.</text>
</comment>
<evidence type="ECO:0000313" key="6">
    <source>
        <dbReference type="Proteomes" id="UP001597414"/>
    </source>
</evidence>
<reference evidence="6" key="1">
    <citation type="journal article" date="2019" name="Int. J. Syst. Evol. Microbiol.">
        <title>The Global Catalogue of Microorganisms (GCM) 10K type strain sequencing project: providing services to taxonomists for standard genome sequencing and annotation.</title>
        <authorList>
            <consortium name="The Broad Institute Genomics Platform"/>
            <consortium name="The Broad Institute Genome Sequencing Center for Infectious Disease"/>
            <person name="Wu L."/>
            <person name="Ma J."/>
        </authorList>
    </citation>
    <scope>NUCLEOTIDE SEQUENCE [LARGE SCALE GENOMIC DNA]</scope>
    <source>
        <strain evidence="6">KCTC 19812</strain>
    </source>
</reference>
<evidence type="ECO:0000256" key="1">
    <source>
        <dbReference type="ARBA" id="ARBA00004196"/>
    </source>
</evidence>
<comment type="subcellular location">
    <subcellularLocation>
        <location evidence="1">Cell envelope</location>
    </subcellularLocation>
</comment>
<dbReference type="EMBL" id="JBHUIV010000020">
    <property type="protein sequence ID" value="MFD2202863.1"/>
    <property type="molecule type" value="Genomic_DNA"/>
</dbReference>
<keyword evidence="6" id="KW-1185">Reference proteome</keyword>
<dbReference type="InterPro" id="IPR058792">
    <property type="entry name" value="Beta-barrel_RND_2"/>
</dbReference>
<dbReference type="InterPro" id="IPR050465">
    <property type="entry name" value="UPF0194_transport"/>
</dbReference>
<feature type="coiled-coil region" evidence="3">
    <location>
        <begin position="153"/>
        <end position="180"/>
    </location>
</feature>
<dbReference type="Gene3D" id="2.40.30.170">
    <property type="match status" value="1"/>
</dbReference>
<protein>
    <submittedName>
        <fullName evidence="5">Efflux RND transporter periplasmic adaptor subunit</fullName>
    </submittedName>
</protein>
<keyword evidence="2 3" id="KW-0175">Coiled coil</keyword>
<proteinExistence type="predicted"/>
<accession>A0ABW5BDA4</accession>
<evidence type="ECO:0000256" key="3">
    <source>
        <dbReference type="SAM" id="Coils"/>
    </source>
</evidence>
<evidence type="ECO:0000313" key="5">
    <source>
        <dbReference type="EMBL" id="MFD2202863.1"/>
    </source>
</evidence>
<evidence type="ECO:0000259" key="4">
    <source>
        <dbReference type="Pfam" id="PF25954"/>
    </source>
</evidence>
<gene>
    <name evidence="5" type="ORF">ACFSKV_14895</name>
</gene>
<sequence>MNSRISLLFILILIVLQFSCKKTEEGILPTREDISESVYASGIIKARFQYQAYTNATGTVEQIFLEEGDSVDIGTPILSIHNEATRLNRESAELSRAFADRQLNQTKLKDLELNIAYAKTKYENDSLLWERQKRLKNQGIGTNVEYEQRQLAFENSKTAYQAAKLRYQDLKREIDFNERNAGKNLAISKALESDLVLKSEVKGRVYALLKEKGEMVNAQTALAVLGSSDDFILEMQVDEYDIVKVRRGQRILVTMDSYRGEVFEAAVSKVNPLMDEKSKSFTVEGVFVKEPPMLYPNLTLEANIIIQSKENTLTLPRIYILDENKVINKKGDTLPVKIGIKDFQKVEILEGLDENMEVINPVK</sequence>
<dbReference type="PANTHER" id="PTHR32347:SF14">
    <property type="entry name" value="EFFLUX SYSTEM COMPONENT YKNX-RELATED"/>
    <property type="match status" value="1"/>
</dbReference>
<dbReference type="RefSeq" id="WP_380804417.1">
    <property type="nucleotide sequence ID" value="NZ_JBHUIV010000020.1"/>
</dbReference>
<dbReference type="SUPFAM" id="SSF111369">
    <property type="entry name" value="HlyD-like secretion proteins"/>
    <property type="match status" value="1"/>
</dbReference>
<name>A0ABW5BDA4_9BACT</name>
<dbReference type="PANTHER" id="PTHR32347">
    <property type="entry name" value="EFFLUX SYSTEM COMPONENT YKNX-RELATED"/>
    <property type="match status" value="1"/>
</dbReference>
<evidence type="ECO:0000256" key="2">
    <source>
        <dbReference type="ARBA" id="ARBA00023054"/>
    </source>
</evidence>